<dbReference type="InterPro" id="IPR005733">
    <property type="entry name" value="TopoI_bac-type"/>
</dbReference>
<evidence type="ECO:0000256" key="8">
    <source>
        <dbReference type="HAMAP-Rule" id="MF_00952"/>
    </source>
</evidence>
<feature type="site" description="Interaction with DNA" evidence="8">
    <location>
        <position position="155"/>
    </location>
</feature>
<feature type="site" description="Interaction with DNA" evidence="8">
    <location>
        <position position="160"/>
    </location>
</feature>
<comment type="function">
    <text evidence="8">Releases the supercoiling and torsional tension of DNA, which is introduced during the DNA replication and transcription, by transiently cleaving and rejoining one strand of the DNA duplex. Introduces a single-strand break via transesterification at a target site in duplex DNA. The scissile phosphodiester is attacked by the catalytic tyrosine of the enzyme, resulting in the formation of a DNA-(5'-phosphotyrosyl)-enzyme intermediate and the expulsion of a 3'-OH DNA strand. The free DNA strand then undergoes passage around the unbroken strand, thus removing DNA supercoils. Finally, in the religation step, the DNA 3'-OH attacks the covalent intermediate to expel the active-site tyrosine and restore the DNA phosphodiester backbone.</text>
</comment>
<sequence>MSTVVIVESPTKAKTIKEFLPKGYLVVASMGHIRDLPQSAAEIPEKYKKEKWSQLGVNVDKEFEPLYVVPKEKKKVIKEIKDLLAKADELILATDEDREGESISWHLLDELKPKVPVKRMVFHEITKEAITEALKNCRDIKFPLVRAQETRRILDRLVGYTLSPLLWKKVATGLSAGRVQSVAVRVLVVKERERRAFQKASYWDLAAQLEKDKVVFDAKLNQVKGQKIAQGSDFDEATGKLKKGKKVLLLDEKSARTLENDLLGQPFVLSSIEEKPSTQKPAAPFITSTLQQEANRKLRLSPRQAMQVAQALYERGFITYMRTDSTTLSEQAITAARKCVEAMYGKSYLPKDARLYKTQSKGAQEAHEAIRPAGSTFVVPAKTGLKGVELALYELIWKRTVASQMKDAEQVHITALFDVGPAQFRSSGKRIEFPGFFRAYVEGSDDPTQALEDKEILLPALKVGDKVAQKMVEAKGHETKPPARYTEASLVKKLETEGIGRPSTYATIIDTIQNRGYVEIVSHTLVPTYTAFAVVQLLENHFPDLVDPGFTAQMEQNLDEIALGEKEWLPYMKSFYGGKKGLAQRASEKTEQIGPGEYRSLQFPDLNAKICIGRFGPYLESGEGEEHRTASIPKEITPAELDQEQVDLILMQQNKGHEELGIHPTTFEPIYLFNGAYGPYVQLGDAEEGKPKPKRVTLPKGMTEEEVDMPAALKLLSLPRNLGPHPETGAAIKAGISRFGSYVVHEDPDNKDFRTLPKEVSVLDVTLEQALELFAQEKRGRRKKSEALREIGPHPADGKPVAIFSGPYGAYVKYGTLNASIPKDEPMETLTLERALELLEAKSASKPKRGATRRRR</sequence>
<keyword evidence="3" id="KW-0479">Metal-binding</keyword>
<dbReference type="Gene3D" id="2.70.20.10">
    <property type="entry name" value="Topoisomerase I, domain 3"/>
    <property type="match status" value="1"/>
</dbReference>
<dbReference type="Proteomes" id="UP000177583">
    <property type="component" value="Unassembled WGS sequence"/>
</dbReference>
<dbReference type="SUPFAM" id="SSF56712">
    <property type="entry name" value="Prokaryotic type I DNA topoisomerase"/>
    <property type="match status" value="1"/>
</dbReference>
<dbReference type="InterPro" id="IPR034149">
    <property type="entry name" value="TOPRIM_TopoI"/>
</dbReference>
<feature type="active site" description="O-(5'-phospho-DNA)-tyrosine intermediate" evidence="8">
    <location>
        <position position="320"/>
    </location>
</feature>
<feature type="region of interest" description="Interaction with DNA" evidence="8">
    <location>
        <begin position="175"/>
        <end position="180"/>
    </location>
</feature>
<dbReference type="PANTHER" id="PTHR42785">
    <property type="entry name" value="DNA TOPOISOMERASE, TYPE IA, CORE"/>
    <property type="match status" value="1"/>
</dbReference>
<organism evidence="11 12">
    <name type="scientific">Candidatus Lambdaproteobacteria bacterium RIFOXYD2_FULL_56_26</name>
    <dbReference type="NCBI Taxonomy" id="1817773"/>
    <lineage>
        <taxon>Bacteria</taxon>
        <taxon>Pseudomonadati</taxon>
        <taxon>Pseudomonadota</taxon>
        <taxon>Candidatus Lambdaproteobacteria</taxon>
    </lineage>
</organism>
<keyword evidence="5 8" id="KW-0799">Topoisomerase</keyword>
<dbReference type="PROSITE" id="PS00396">
    <property type="entry name" value="TOPO_IA_1"/>
    <property type="match status" value="1"/>
</dbReference>
<dbReference type="Pfam" id="PF01751">
    <property type="entry name" value="Toprim"/>
    <property type="match status" value="1"/>
</dbReference>
<feature type="domain" description="Toprim" evidence="9">
    <location>
        <begin position="2"/>
        <end position="126"/>
    </location>
</feature>
<dbReference type="InterPro" id="IPR006171">
    <property type="entry name" value="TOPRIM_dom"/>
</dbReference>
<evidence type="ECO:0000256" key="3">
    <source>
        <dbReference type="ARBA" id="ARBA00022723"/>
    </source>
</evidence>
<dbReference type="GO" id="GO:0003677">
    <property type="term" value="F:DNA binding"/>
    <property type="evidence" value="ECO:0007669"/>
    <property type="project" value="UniProtKB-KW"/>
</dbReference>
<dbReference type="EMBL" id="MFNF01000057">
    <property type="protein sequence ID" value="OGG99452.1"/>
    <property type="molecule type" value="Genomic_DNA"/>
</dbReference>
<reference evidence="11 12" key="1">
    <citation type="journal article" date="2016" name="Nat. Commun.">
        <title>Thousands of microbial genomes shed light on interconnected biogeochemical processes in an aquifer system.</title>
        <authorList>
            <person name="Anantharaman K."/>
            <person name="Brown C.T."/>
            <person name="Hug L.A."/>
            <person name="Sharon I."/>
            <person name="Castelle C.J."/>
            <person name="Probst A.J."/>
            <person name="Thomas B.C."/>
            <person name="Singh A."/>
            <person name="Wilkins M.J."/>
            <person name="Karaoz U."/>
            <person name="Brodie E.L."/>
            <person name="Williams K.H."/>
            <person name="Hubbard S.S."/>
            <person name="Banfield J.F."/>
        </authorList>
    </citation>
    <scope>NUCLEOTIDE SEQUENCE [LARGE SCALE GENOMIC DNA]</scope>
</reference>
<evidence type="ECO:0000256" key="6">
    <source>
        <dbReference type="ARBA" id="ARBA00023125"/>
    </source>
</evidence>
<feature type="site" description="Interaction with DNA" evidence="8">
    <location>
        <position position="322"/>
    </location>
</feature>
<comment type="caution">
    <text evidence="11">The sequence shown here is derived from an EMBL/GenBank/DDBJ whole genome shotgun (WGS) entry which is preliminary data.</text>
</comment>
<keyword evidence="7 8" id="KW-0413">Isomerase</keyword>
<protein>
    <recommendedName>
        <fullName evidence="8">DNA topoisomerase 1</fullName>
        <ecNumber evidence="8">5.6.2.1</ecNumber>
    </recommendedName>
    <alternativeName>
        <fullName evidence="8">DNA topoisomerase I</fullName>
    </alternativeName>
</protein>
<dbReference type="InterPro" id="IPR028612">
    <property type="entry name" value="Topoisom_1_IA"/>
</dbReference>
<dbReference type="PANTHER" id="PTHR42785:SF1">
    <property type="entry name" value="DNA TOPOISOMERASE"/>
    <property type="match status" value="1"/>
</dbReference>
<dbReference type="GO" id="GO:0006265">
    <property type="term" value="P:DNA topological change"/>
    <property type="evidence" value="ECO:0007669"/>
    <property type="project" value="UniProtKB-UniRule"/>
</dbReference>
<comment type="subunit">
    <text evidence="8">Monomer.</text>
</comment>
<evidence type="ECO:0000256" key="4">
    <source>
        <dbReference type="ARBA" id="ARBA00022842"/>
    </source>
</evidence>
<dbReference type="InterPro" id="IPR023405">
    <property type="entry name" value="Topo_IA_core_domain"/>
</dbReference>
<evidence type="ECO:0000313" key="11">
    <source>
        <dbReference type="EMBL" id="OGG99452.1"/>
    </source>
</evidence>
<dbReference type="GO" id="GO:0003917">
    <property type="term" value="F:DNA topoisomerase type I (single strand cut, ATP-independent) activity"/>
    <property type="evidence" value="ECO:0007669"/>
    <property type="project" value="UniProtKB-UniRule"/>
</dbReference>
<evidence type="ECO:0000256" key="2">
    <source>
        <dbReference type="ARBA" id="ARBA00009446"/>
    </source>
</evidence>
<dbReference type="HAMAP" id="MF_00952">
    <property type="entry name" value="Topoisom_1_prok"/>
    <property type="match status" value="1"/>
</dbReference>
<dbReference type="InterPro" id="IPR023406">
    <property type="entry name" value="Topo_IA_AS"/>
</dbReference>
<dbReference type="PROSITE" id="PS52039">
    <property type="entry name" value="TOPO_IA_2"/>
    <property type="match status" value="1"/>
</dbReference>
<gene>
    <name evidence="8" type="primary">topA</name>
    <name evidence="11" type="ORF">A2557_12715</name>
</gene>
<dbReference type="CDD" id="cd00186">
    <property type="entry name" value="TOP1Ac"/>
    <property type="match status" value="1"/>
</dbReference>
<comment type="catalytic activity">
    <reaction evidence="1 8">
        <text>ATP-independent breakage of single-stranded DNA, followed by passage and rejoining.</text>
        <dbReference type="EC" id="5.6.2.1"/>
    </reaction>
</comment>
<evidence type="ECO:0000259" key="10">
    <source>
        <dbReference type="PROSITE" id="PS52039"/>
    </source>
</evidence>
<feature type="site" description="Interaction with DNA" evidence="8">
    <location>
        <position position="167"/>
    </location>
</feature>
<dbReference type="PROSITE" id="PS50880">
    <property type="entry name" value="TOPRIM"/>
    <property type="match status" value="1"/>
</dbReference>
<dbReference type="Gene3D" id="1.10.290.10">
    <property type="entry name" value="Topoisomerase I, domain 4"/>
    <property type="match status" value="1"/>
</dbReference>
<name>A0A1F6GMW6_9PROT</name>
<keyword evidence="4" id="KW-0460">Magnesium</keyword>
<evidence type="ECO:0000256" key="5">
    <source>
        <dbReference type="ARBA" id="ARBA00023029"/>
    </source>
</evidence>
<dbReference type="InterPro" id="IPR013825">
    <property type="entry name" value="Topo_IA_cen_sub2"/>
</dbReference>
<dbReference type="SMART" id="SM00436">
    <property type="entry name" value="TOP1Bc"/>
    <property type="match status" value="1"/>
</dbReference>
<feature type="site" description="Interaction with DNA" evidence="8">
    <location>
        <position position="32"/>
    </location>
</feature>
<dbReference type="InterPro" id="IPR003601">
    <property type="entry name" value="Topo_IA_2"/>
</dbReference>
<dbReference type="InterPro" id="IPR000380">
    <property type="entry name" value="Topo_IA"/>
</dbReference>
<proteinExistence type="inferred from homology"/>
<dbReference type="EC" id="5.6.2.1" evidence="8"/>
<feature type="site" description="Interaction with DNA" evidence="8">
    <location>
        <position position="152"/>
    </location>
</feature>
<evidence type="ECO:0000313" key="12">
    <source>
        <dbReference type="Proteomes" id="UP000177583"/>
    </source>
</evidence>
<evidence type="ECO:0000259" key="9">
    <source>
        <dbReference type="PROSITE" id="PS50880"/>
    </source>
</evidence>
<dbReference type="GO" id="GO:0046872">
    <property type="term" value="F:metal ion binding"/>
    <property type="evidence" value="ECO:0007669"/>
    <property type="project" value="UniProtKB-KW"/>
</dbReference>
<dbReference type="Pfam" id="PF13368">
    <property type="entry name" value="Toprim_C_rpt"/>
    <property type="match status" value="3"/>
</dbReference>
<evidence type="ECO:0000256" key="1">
    <source>
        <dbReference type="ARBA" id="ARBA00000213"/>
    </source>
</evidence>
<dbReference type="SMART" id="SM00493">
    <property type="entry name" value="TOPRIM"/>
    <property type="match status" value="1"/>
</dbReference>
<dbReference type="Gene3D" id="3.40.50.140">
    <property type="match status" value="1"/>
</dbReference>
<dbReference type="InterPro" id="IPR013826">
    <property type="entry name" value="Topo_IA_cen_sub3"/>
</dbReference>
<dbReference type="PRINTS" id="PR00417">
    <property type="entry name" value="PRTPISMRASEI"/>
</dbReference>
<dbReference type="InterPro" id="IPR013497">
    <property type="entry name" value="Topo_IA_cen"/>
</dbReference>
<dbReference type="InterPro" id="IPR003602">
    <property type="entry name" value="Topo_IA_DNA-bd_dom"/>
</dbReference>
<dbReference type="CDD" id="cd03363">
    <property type="entry name" value="TOPRIM_TopoIA_TopoI"/>
    <property type="match status" value="1"/>
</dbReference>
<feature type="site" description="Interaction with DNA" evidence="8">
    <location>
        <position position="515"/>
    </location>
</feature>
<dbReference type="Pfam" id="PF01131">
    <property type="entry name" value="Topoisom_bac"/>
    <property type="match status" value="1"/>
</dbReference>
<dbReference type="SMART" id="SM00437">
    <property type="entry name" value="TOP1Ac"/>
    <property type="match status" value="1"/>
</dbReference>
<dbReference type="InterPro" id="IPR013824">
    <property type="entry name" value="Topo_IA_cen_sub1"/>
</dbReference>
<dbReference type="NCBIfam" id="TIGR01051">
    <property type="entry name" value="topA_bact"/>
    <property type="match status" value="1"/>
</dbReference>
<dbReference type="Gene3D" id="1.10.460.10">
    <property type="entry name" value="Topoisomerase I, domain 2"/>
    <property type="match status" value="1"/>
</dbReference>
<comment type="similarity">
    <text evidence="2 8">Belongs to the type IA topoisomerase family.</text>
</comment>
<feature type="domain" description="Topo IA-type catalytic" evidence="10">
    <location>
        <begin position="141"/>
        <end position="583"/>
    </location>
</feature>
<feature type="site" description="Interaction with DNA" evidence="8">
    <location>
        <position position="151"/>
    </location>
</feature>
<dbReference type="AlphaFoldDB" id="A0A1F6GMW6"/>
<keyword evidence="6 8" id="KW-0238">DNA-binding</keyword>
<accession>A0A1F6GMW6</accession>
<dbReference type="InterPro" id="IPR025589">
    <property type="entry name" value="Toprim_C_rpt"/>
</dbReference>
<evidence type="ECO:0000256" key="7">
    <source>
        <dbReference type="ARBA" id="ARBA00023235"/>
    </source>
</evidence>